<dbReference type="Pfam" id="PF09234">
    <property type="entry name" value="DUF1963"/>
    <property type="match status" value="1"/>
</dbReference>
<dbReference type="InterPro" id="IPR015315">
    <property type="entry name" value="DUF1963"/>
</dbReference>
<keyword evidence="2" id="KW-1185">Reference proteome</keyword>
<dbReference type="EMBL" id="JAVRFD010000006">
    <property type="protein sequence ID" value="MDT0544054.1"/>
    <property type="molecule type" value="Genomic_DNA"/>
</dbReference>
<proteinExistence type="predicted"/>
<dbReference type="RefSeq" id="WP_311724465.1">
    <property type="nucleotide sequence ID" value="NZ_JAVRFD010000006.1"/>
</dbReference>
<dbReference type="InterPro" id="IPR035948">
    <property type="entry name" value="YwqG-like_sf"/>
</dbReference>
<name>A0ABU2XDS0_9ACTN</name>
<reference evidence="1" key="1">
    <citation type="submission" date="2024-05" db="EMBL/GenBank/DDBJ databases">
        <title>30 novel species of actinomycetes from the DSMZ collection.</title>
        <authorList>
            <person name="Nouioui I."/>
        </authorList>
    </citation>
    <scope>NUCLEOTIDE SEQUENCE</scope>
    <source>
        <strain evidence="1">DSM 41529</strain>
    </source>
</reference>
<dbReference type="Proteomes" id="UP001180754">
    <property type="component" value="Unassembled WGS sequence"/>
</dbReference>
<accession>A0ABU2XDS0</accession>
<comment type="caution">
    <text evidence="1">The sequence shown here is derived from an EMBL/GenBank/DDBJ whole genome shotgun (WGS) entry which is preliminary data.</text>
</comment>
<sequence>MDPRTTLTALRDFCAEHLGTDLADRVISLARPGFELTEAAPGQAAGHSRFGGTAMLEPGTPWPMCEDLPLSLIAVLDTDALAPSLGDLLPPGTGLLNFFHLDKESEQCDPTAREVASGFGTEDPEVGRVIAARSTLAVETGPPARSSVFAPVPWAAELAFAFPDIWDSAWDTLDLGYEGGDYEAVETFRGAIHADWFPPGLLFCEDMAFGRPVFPTGSPSVMLNGDDSNRYHHLLQLSDRHEWRLDGEGGWMHWSIPTEALRAGDFSQAIPTPDMW</sequence>
<dbReference type="Gene3D" id="2.30.320.10">
    <property type="entry name" value="YwqG-like"/>
    <property type="match status" value="1"/>
</dbReference>
<gene>
    <name evidence="1" type="ORF">RND15_15290</name>
</gene>
<evidence type="ECO:0000313" key="1">
    <source>
        <dbReference type="EMBL" id="MDT0544054.1"/>
    </source>
</evidence>
<organism evidence="1 2">
    <name type="scientific">Streptomyces lonegramiae</name>
    <dbReference type="NCBI Taxonomy" id="3075524"/>
    <lineage>
        <taxon>Bacteria</taxon>
        <taxon>Bacillati</taxon>
        <taxon>Actinomycetota</taxon>
        <taxon>Actinomycetes</taxon>
        <taxon>Kitasatosporales</taxon>
        <taxon>Streptomycetaceae</taxon>
        <taxon>Streptomyces</taxon>
    </lineage>
</organism>
<protein>
    <submittedName>
        <fullName evidence="1">DUF1963 domain-containing protein</fullName>
    </submittedName>
</protein>
<dbReference type="SUPFAM" id="SSF103032">
    <property type="entry name" value="Hypothetical protein YwqG"/>
    <property type="match status" value="1"/>
</dbReference>
<evidence type="ECO:0000313" key="2">
    <source>
        <dbReference type="Proteomes" id="UP001180754"/>
    </source>
</evidence>